<dbReference type="RefSeq" id="WP_096491688.1">
    <property type="nucleotide sequence ID" value="NZ_CP023445.1"/>
</dbReference>
<keyword evidence="5" id="KW-0413">Isomerase</keyword>
<keyword evidence="10" id="KW-0378">Hydrolase</keyword>
<feature type="domain" description="Helicase C-terminal" evidence="9">
    <location>
        <begin position="374"/>
        <end position="552"/>
    </location>
</feature>
<dbReference type="SMART" id="SM00487">
    <property type="entry name" value="DEXDc"/>
    <property type="match status" value="1"/>
</dbReference>
<evidence type="ECO:0000313" key="11">
    <source>
        <dbReference type="Proteomes" id="UP000218505"/>
    </source>
</evidence>
<keyword evidence="3" id="KW-0067">ATP-binding</keyword>
<dbReference type="GO" id="GO:0009378">
    <property type="term" value="F:four-way junction helicase activity"/>
    <property type="evidence" value="ECO:0007669"/>
    <property type="project" value="TreeGrafter"/>
</dbReference>
<dbReference type="EMBL" id="CP023445">
    <property type="protein sequence ID" value="ATE52696.1"/>
    <property type="molecule type" value="Genomic_DNA"/>
</dbReference>
<evidence type="ECO:0000256" key="5">
    <source>
        <dbReference type="ARBA" id="ARBA00023235"/>
    </source>
</evidence>
<dbReference type="KEGG" id="apre:CNX65_04855"/>
<dbReference type="Proteomes" id="UP000218505">
    <property type="component" value="Chromosome"/>
</dbReference>
<sequence length="852" mass="94297">MFDHWPALPEPDHGFTSAARRLADALRSLADEETGPGDVASLVRQILLGARARGSSTSLTVPLSPVLPTKQHWEAANCTTVLTGAHLKVWATPWMPVDAPDTVEQALADLDEVVLGKDASYTRSLENCPADPFWKSALGEAYAHYRSVGQRQVARSVVTAPPGSTTVVCLPTGHGKTETAFAAATLGTRRGLMLMVVPTVALAIDMERRFTKLVNDLADNKPAKRHYAYHAGLTDDVKDQIVADVRQGHQRVLFTSPEAVATKLSRPLEDAAATGSLRYLVLDEAHIVEQWGDNFRPEFQTISSQLRDWRRKAPPGTEPRVIAMSATLTGLQVETLASLFGTRENTRVIWASQVRVEPSYYVDSFDSEPTRHDAVLKAIRELPRPMVLYTSKVEDAEKWRDELVAAGFRRVVAVTGKSSGDERREVLEGWGGRTPDGDVPTRYDVVVGTSAFGLGIDLSDVRTVVHACLPETIDRFYQEVGRGGRDGQPSIAYLATTQKDHSIANDLNSVPIVRAGTAWSRWSAMFRRGSADEAMRFELDLESTPAHVPEGYSYNRMWNIRTLNLMVKANLVDFHALERPARHEPESDDEWQARLDAHFARIGNRVKVSLIDGQVNSRSHFEKRITEVRRDIVDGQRQALKRLRDALTGSECIGDVLADYYSIESHGRLYPTTPGCRGCPHCRKSEVPLPNGLYRVPLDPEPDVVDWPRGKSDPLSAFRNGGKTALLSLPWGDDQERSDLVPELISLLCRRGMTVIGGPGLGHDEAAAIQRGALPHPVIHDYDEALLMSSNNPVVWVVDEHTPWNPLLDARSESDEITYLIHPKSMLHPQRGQPFVELHSAVVSVKTAGRHF</sequence>
<protein>
    <recommendedName>
        <fullName evidence="7">DNA 3'-5' helicase</fullName>
        <ecNumber evidence="7">5.6.2.4</ecNumber>
    </recommendedName>
</protein>
<dbReference type="GO" id="GO:0006310">
    <property type="term" value="P:DNA recombination"/>
    <property type="evidence" value="ECO:0007669"/>
    <property type="project" value="TreeGrafter"/>
</dbReference>
<dbReference type="InterPro" id="IPR011545">
    <property type="entry name" value="DEAD/DEAH_box_helicase_dom"/>
</dbReference>
<dbReference type="AlphaFoldDB" id="A0A290Z0Z9"/>
<comment type="similarity">
    <text evidence="1">Belongs to the helicase family. RecQ subfamily.</text>
</comment>
<dbReference type="SMART" id="SM00490">
    <property type="entry name" value="HELICc"/>
    <property type="match status" value="1"/>
</dbReference>
<organism evidence="10 11">
    <name type="scientific">Actinosynnema pretiosum</name>
    <dbReference type="NCBI Taxonomy" id="42197"/>
    <lineage>
        <taxon>Bacteria</taxon>
        <taxon>Bacillati</taxon>
        <taxon>Actinomycetota</taxon>
        <taxon>Actinomycetes</taxon>
        <taxon>Pseudonocardiales</taxon>
        <taxon>Pseudonocardiaceae</taxon>
        <taxon>Actinosynnema</taxon>
    </lineage>
</organism>
<comment type="catalytic activity">
    <reaction evidence="6">
        <text>Couples ATP hydrolysis with the unwinding of duplex DNA by translocating in the 3'-5' direction.</text>
        <dbReference type="EC" id="5.6.2.4"/>
    </reaction>
</comment>
<dbReference type="PANTHER" id="PTHR13710">
    <property type="entry name" value="DNA HELICASE RECQ FAMILY MEMBER"/>
    <property type="match status" value="1"/>
</dbReference>
<evidence type="ECO:0000256" key="6">
    <source>
        <dbReference type="ARBA" id="ARBA00034617"/>
    </source>
</evidence>
<gene>
    <name evidence="10" type="ORF">CNX65_04855</name>
</gene>
<evidence type="ECO:0000256" key="7">
    <source>
        <dbReference type="ARBA" id="ARBA00034808"/>
    </source>
</evidence>
<dbReference type="GO" id="GO:0005737">
    <property type="term" value="C:cytoplasm"/>
    <property type="evidence" value="ECO:0007669"/>
    <property type="project" value="TreeGrafter"/>
</dbReference>
<dbReference type="Pfam" id="PF00270">
    <property type="entry name" value="DEAD"/>
    <property type="match status" value="1"/>
</dbReference>
<dbReference type="PROSITE" id="PS51192">
    <property type="entry name" value="HELICASE_ATP_BIND_1"/>
    <property type="match status" value="1"/>
</dbReference>
<keyword evidence="11" id="KW-1185">Reference proteome</keyword>
<dbReference type="Pfam" id="PF00271">
    <property type="entry name" value="Helicase_C"/>
    <property type="match status" value="1"/>
</dbReference>
<feature type="domain" description="Helicase ATP-binding" evidence="8">
    <location>
        <begin position="157"/>
        <end position="346"/>
    </location>
</feature>
<keyword evidence="2" id="KW-0547">Nucleotide-binding</keyword>
<reference evidence="10" key="1">
    <citation type="submission" date="2017-09" db="EMBL/GenBank/DDBJ databases">
        <title>Complete Genome Sequence of ansamitocin-producing Bacterium Actinosynnema pretiosum X47.</title>
        <authorList>
            <person name="Cao G."/>
            <person name="Zong G."/>
            <person name="Zhong C."/>
            <person name="Fu J."/>
        </authorList>
    </citation>
    <scope>NUCLEOTIDE SEQUENCE [LARGE SCALE GENOMIC DNA]</scope>
    <source>
        <strain evidence="10">X47</strain>
    </source>
</reference>
<evidence type="ECO:0000313" key="10">
    <source>
        <dbReference type="EMBL" id="ATE52696.1"/>
    </source>
</evidence>
<evidence type="ECO:0000256" key="1">
    <source>
        <dbReference type="ARBA" id="ARBA00005446"/>
    </source>
</evidence>
<dbReference type="GO" id="GO:0003677">
    <property type="term" value="F:DNA binding"/>
    <property type="evidence" value="ECO:0007669"/>
    <property type="project" value="UniProtKB-KW"/>
</dbReference>
<dbReference type="PANTHER" id="PTHR13710:SF105">
    <property type="entry name" value="ATP-DEPENDENT DNA HELICASE Q1"/>
    <property type="match status" value="1"/>
</dbReference>
<dbReference type="SUPFAM" id="SSF52540">
    <property type="entry name" value="P-loop containing nucleoside triphosphate hydrolases"/>
    <property type="match status" value="1"/>
</dbReference>
<dbReference type="GO" id="GO:0005524">
    <property type="term" value="F:ATP binding"/>
    <property type="evidence" value="ECO:0007669"/>
    <property type="project" value="UniProtKB-KW"/>
</dbReference>
<proteinExistence type="inferred from homology"/>
<dbReference type="NCBIfam" id="NF041063">
    <property type="entry name" value="DpdF"/>
    <property type="match status" value="1"/>
</dbReference>
<dbReference type="GO" id="GO:0006281">
    <property type="term" value="P:DNA repair"/>
    <property type="evidence" value="ECO:0007669"/>
    <property type="project" value="TreeGrafter"/>
</dbReference>
<evidence type="ECO:0000259" key="8">
    <source>
        <dbReference type="PROSITE" id="PS51192"/>
    </source>
</evidence>
<dbReference type="PROSITE" id="PS51194">
    <property type="entry name" value="HELICASE_CTER"/>
    <property type="match status" value="1"/>
</dbReference>
<dbReference type="GO" id="GO:0005694">
    <property type="term" value="C:chromosome"/>
    <property type="evidence" value="ECO:0007669"/>
    <property type="project" value="TreeGrafter"/>
</dbReference>
<dbReference type="InterPro" id="IPR014001">
    <property type="entry name" value="Helicase_ATP-bd"/>
</dbReference>
<evidence type="ECO:0000256" key="4">
    <source>
        <dbReference type="ARBA" id="ARBA00023125"/>
    </source>
</evidence>
<keyword evidence="10" id="KW-0347">Helicase</keyword>
<evidence type="ECO:0000256" key="2">
    <source>
        <dbReference type="ARBA" id="ARBA00022741"/>
    </source>
</evidence>
<dbReference type="GO" id="GO:0043138">
    <property type="term" value="F:3'-5' DNA helicase activity"/>
    <property type="evidence" value="ECO:0007669"/>
    <property type="project" value="UniProtKB-EC"/>
</dbReference>
<accession>A0A290Z0Z9</accession>
<dbReference type="InterPro" id="IPR001650">
    <property type="entry name" value="Helicase_C-like"/>
</dbReference>
<evidence type="ECO:0000256" key="3">
    <source>
        <dbReference type="ARBA" id="ARBA00022840"/>
    </source>
</evidence>
<evidence type="ECO:0000259" key="9">
    <source>
        <dbReference type="PROSITE" id="PS51194"/>
    </source>
</evidence>
<dbReference type="EC" id="5.6.2.4" evidence="7"/>
<dbReference type="Gene3D" id="3.40.50.300">
    <property type="entry name" value="P-loop containing nucleotide triphosphate hydrolases"/>
    <property type="match status" value="2"/>
</dbReference>
<name>A0A290Z0Z9_9PSEU</name>
<keyword evidence="4" id="KW-0238">DNA-binding</keyword>
<dbReference type="InterPro" id="IPR027417">
    <property type="entry name" value="P-loop_NTPase"/>
</dbReference>